<evidence type="ECO:0000313" key="1">
    <source>
        <dbReference type="EMBL" id="PSN96703.1"/>
    </source>
</evidence>
<protein>
    <submittedName>
        <fullName evidence="1">Uncharacterized protein</fullName>
    </submittedName>
</protein>
<comment type="caution">
    <text evidence="1">The sequence shown here is derived from an EMBL/GenBank/DDBJ whole genome shotgun (WGS) entry which is preliminary data.</text>
</comment>
<accession>A0A2R6BDG8</accession>
<dbReference type="Proteomes" id="UP000241284">
    <property type="component" value="Unassembled WGS sequence"/>
</dbReference>
<proteinExistence type="predicted"/>
<gene>
    <name evidence="1" type="ORF">B9Q06_00725</name>
</gene>
<evidence type="ECO:0000313" key="2">
    <source>
        <dbReference type="Proteomes" id="UP000241284"/>
    </source>
</evidence>
<organism evidence="1 2">
    <name type="scientific">Candidatus Marsarchaeota G2 archaeon ECH_B_2</name>
    <dbReference type="NCBI Taxonomy" id="1978160"/>
    <lineage>
        <taxon>Archaea</taxon>
        <taxon>Candidatus Marsarchaeota</taxon>
        <taxon>Candidatus Marsarchaeota group 2</taxon>
    </lineage>
</organism>
<reference evidence="1 2" key="1">
    <citation type="submission" date="2017-04" db="EMBL/GenBank/DDBJ databases">
        <title>Novel microbial lineages endemic to geothermal iron-oxide mats fill important gaps in the evolutionary history of Archaea.</title>
        <authorList>
            <person name="Jay Z.J."/>
            <person name="Beam J.P."/>
            <person name="Dlakic M."/>
            <person name="Rusch D.B."/>
            <person name="Kozubal M.A."/>
            <person name="Inskeep W.P."/>
        </authorList>
    </citation>
    <scope>NUCLEOTIDE SEQUENCE [LARGE SCALE GENOMIC DNA]</scope>
    <source>
        <strain evidence="1">ECH_B_2</strain>
    </source>
</reference>
<sequence>MRTLERLLVVAVCITLAVYAVSYAYLDNPTPPSTLDISALLPPRIGVQVYTGDPLNVTESLVIIRVVAGSIHTLNLRIQSVIALGTGSTTDLGSCLYVQHQGQLFIGPCYTQSLVETADSQTAIFTFYDPVFNVTHILDGYYNEVYSQPYILGYYCANQPSLYVNNTIVFHTASNTCILVRLIQTSYFYLSEV</sequence>
<name>A0A2R6BDG8_9ARCH</name>
<dbReference type="EMBL" id="NEXH01000001">
    <property type="protein sequence ID" value="PSN96703.1"/>
    <property type="molecule type" value="Genomic_DNA"/>
</dbReference>
<dbReference type="AlphaFoldDB" id="A0A2R6BDG8"/>